<feature type="region of interest" description="Disordered" evidence="1">
    <location>
        <begin position="1"/>
        <end position="51"/>
    </location>
</feature>
<dbReference type="EMBL" id="JAHQIW010004011">
    <property type="protein sequence ID" value="KAJ1360878.1"/>
    <property type="molecule type" value="Genomic_DNA"/>
</dbReference>
<reference evidence="2" key="1">
    <citation type="submission" date="2021-06" db="EMBL/GenBank/DDBJ databases">
        <title>Parelaphostrongylus tenuis whole genome reference sequence.</title>
        <authorList>
            <person name="Garwood T.J."/>
            <person name="Larsen P.A."/>
            <person name="Fountain-Jones N.M."/>
            <person name="Garbe J.R."/>
            <person name="Macchietto M.G."/>
            <person name="Kania S.A."/>
            <person name="Gerhold R.W."/>
            <person name="Richards J.E."/>
            <person name="Wolf T.M."/>
        </authorList>
    </citation>
    <scope>NUCLEOTIDE SEQUENCE</scope>
    <source>
        <strain evidence="2">MNPRO001-30</strain>
        <tissue evidence="2">Meninges</tissue>
    </source>
</reference>
<evidence type="ECO:0000256" key="1">
    <source>
        <dbReference type="SAM" id="MobiDB-lite"/>
    </source>
</evidence>
<accession>A0AAD5MQF7</accession>
<name>A0AAD5MQF7_PARTN</name>
<proteinExistence type="predicted"/>
<protein>
    <submittedName>
        <fullName evidence="2">Uncharacterized protein</fullName>
    </submittedName>
</protein>
<dbReference type="AlphaFoldDB" id="A0AAD5MQF7"/>
<sequence length="51" mass="5593">MRLRAHDVESVLSQPPKEHTSVGLKRGGPLGGSRVRQFGGYQSFNDVDGRI</sequence>
<comment type="caution">
    <text evidence="2">The sequence shown here is derived from an EMBL/GenBank/DDBJ whole genome shotgun (WGS) entry which is preliminary data.</text>
</comment>
<keyword evidence="3" id="KW-1185">Reference proteome</keyword>
<evidence type="ECO:0000313" key="2">
    <source>
        <dbReference type="EMBL" id="KAJ1360878.1"/>
    </source>
</evidence>
<dbReference type="Proteomes" id="UP001196413">
    <property type="component" value="Unassembled WGS sequence"/>
</dbReference>
<evidence type="ECO:0000313" key="3">
    <source>
        <dbReference type="Proteomes" id="UP001196413"/>
    </source>
</evidence>
<organism evidence="2 3">
    <name type="scientific">Parelaphostrongylus tenuis</name>
    <name type="common">Meningeal worm</name>
    <dbReference type="NCBI Taxonomy" id="148309"/>
    <lineage>
        <taxon>Eukaryota</taxon>
        <taxon>Metazoa</taxon>
        <taxon>Ecdysozoa</taxon>
        <taxon>Nematoda</taxon>
        <taxon>Chromadorea</taxon>
        <taxon>Rhabditida</taxon>
        <taxon>Rhabditina</taxon>
        <taxon>Rhabditomorpha</taxon>
        <taxon>Strongyloidea</taxon>
        <taxon>Metastrongylidae</taxon>
        <taxon>Parelaphostrongylus</taxon>
    </lineage>
</organism>
<gene>
    <name evidence="2" type="ORF">KIN20_019976</name>
</gene>